<evidence type="ECO:0000313" key="2">
    <source>
        <dbReference type="Proteomes" id="UP001281761"/>
    </source>
</evidence>
<accession>A0ABQ9Y2U9</accession>
<organism evidence="1 2">
    <name type="scientific">Blattamonas nauphoetae</name>
    <dbReference type="NCBI Taxonomy" id="2049346"/>
    <lineage>
        <taxon>Eukaryota</taxon>
        <taxon>Metamonada</taxon>
        <taxon>Preaxostyla</taxon>
        <taxon>Oxymonadida</taxon>
        <taxon>Blattamonas</taxon>
    </lineage>
</organism>
<reference evidence="1 2" key="1">
    <citation type="journal article" date="2022" name="bioRxiv">
        <title>Genomics of Preaxostyla Flagellates Illuminates Evolutionary Transitions and the Path Towards Mitochondrial Loss.</title>
        <authorList>
            <person name="Novak L.V.F."/>
            <person name="Treitli S.C."/>
            <person name="Pyrih J."/>
            <person name="Halakuc P."/>
            <person name="Pipaliya S.V."/>
            <person name="Vacek V."/>
            <person name="Brzon O."/>
            <person name="Soukal P."/>
            <person name="Eme L."/>
            <person name="Dacks J.B."/>
            <person name="Karnkowska A."/>
            <person name="Elias M."/>
            <person name="Hampl V."/>
        </authorList>
    </citation>
    <scope>NUCLEOTIDE SEQUENCE [LARGE SCALE GENOMIC DNA]</scope>
    <source>
        <strain evidence="1">NAU3</strain>
        <tissue evidence="1">Gut</tissue>
    </source>
</reference>
<keyword evidence="2" id="KW-1185">Reference proteome</keyword>
<proteinExistence type="predicted"/>
<comment type="caution">
    <text evidence="1">The sequence shown here is derived from an EMBL/GenBank/DDBJ whole genome shotgun (WGS) entry which is preliminary data.</text>
</comment>
<protein>
    <submittedName>
        <fullName evidence="1">Uncharacterized protein</fullName>
    </submittedName>
</protein>
<evidence type="ECO:0000313" key="1">
    <source>
        <dbReference type="EMBL" id="KAK2958072.1"/>
    </source>
</evidence>
<gene>
    <name evidence="1" type="ORF">BLNAU_6999</name>
</gene>
<dbReference type="EMBL" id="JARBJD010000041">
    <property type="protein sequence ID" value="KAK2958072.1"/>
    <property type="molecule type" value="Genomic_DNA"/>
</dbReference>
<sequence length="66" mass="7587">MDRILEFVQASEDVVTLTSECDVQIEKQILFRQSVSTLLATPIGRALSAEVLEKLRTTPPRQWQWN</sequence>
<name>A0ABQ9Y2U9_9EUKA</name>
<dbReference type="Proteomes" id="UP001281761">
    <property type="component" value="Unassembled WGS sequence"/>
</dbReference>